<organism evidence="1 2">
    <name type="scientific">Mycoplasma haematolamae (strain Purdue)</name>
    <dbReference type="NCBI Taxonomy" id="1212765"/>
    <lineage>
        <taxon>Bacteria</taxon>
        <taxon>Bacillati</taxon>
        <taxon>Mycoplasmatota</taxon>
        <taxon>Mollicutes</taxon>
        <taxon>Mycoplasmataceae</taxon>
        <taxon>Mycoplasma</taxon>
    </lineage>
</organism>
<evidence type="ECO:0000313" key="2">
    <source>
        <dbReference type="Proteomes" id="UP000006502"/>
    </source>
</evidence>
<dbReference type="KEGG" id="mhl:MHLP_03045"/>
<dbReference type="EMBL" id="CP003731">
    <property type="protein sequence ID" value="AFO52189.1"/>
    <property type="molecule type" value="Genomic_DNA"/>
</dbReference>
<dbReference type="Proteomes" id="UP000006502">
    <property type="component" value="Chromosome"/>
</dbReference>
<proteinExistence type="predicted"/>
<dbReference type="STRING" id="1212765.MHLP_03045"/>
<sequence length="159" mass="17763">MKAVSKIVTGFTGALAVSSAGGVTYTQMSATTEPTKQTAKVQKPVITAYTFDFGTNQFTLECPEGSFPDDSLDISERPHNKLSIHCKMERLYGRKTYWQKNTFKWEDLNSFRGKAPTCKATNSKMTAYKCENPGKHAVTLMTSERKIPDYATSTWIRIA</sequence>
<evidence type="ECO:0000313" key="1">
    <source>
        <dbReference type="EMBL" id="AFO52189.1"/>
    </source>
</evidence>
<accession>I7CJY3</accession>
<reference evidence="2" key="2">
    <citation type="submission" date="2012-07" db="EMBL/GenBank/DDBJ databases">
        <title>Complete genome sequence of 'Candidatus Mycoplasma haemolamae'.</title>
        <authorList>
            <person name="Guimaraes A.M.S."/>
            <person name="Toth B."/>
            <person name="Santos A.P."/>
            <person name="Nascimento N.C."/>
            <person name="Sojka J.E."/>
            <person name="Messick J.B."/>
        </authorList>
    </citation>
    <scope>NUCLEOTIDE SEQUENCE [LARGE SCALE GENOMIC DNA]</scope>
    <source>
        <strain evidence="2">Purdue</strain>
    </source>
</reference>
<gene>
    <name evidence="1" type="ordered locus">MHLP_03045</name>
</gene>
<keyword evidence="2" id="KW-1185">Reference proteome</keyword>
<name>I7CJY3_MYCHA</name>
<protein>
    <submittedName>
        <fullName evidence="1">Uncharacterized protein</fullName>
    </submittedName>
</protein>
<reference evidence="1 2" key="1">
    <citation type="journal article" date="2012" name="J. Bacteriol.">
        <title>Genome Sequence of "Candidatus Mycoplasma haemolamae" Strain Purdue, a Red Blood Cell Pathogen of Alpacas (Vicugna pacos) and Llamas (Lama glama).</title>
        <authorList>
            <person name="Guimaraes A.M."/>
            <person name="Toth B."/>
            <person name="Santos A.P."/>
            <person name="do Nascimento N.C."/>
            <person name="Kritchevsky J.E."/>
            <person name="Messick J.B."/>
        </authorList>
    </citation>
    <scope>NUCLEOTIDE SEQUENCE [LARGE SCALE GENOMIC DNA]</scope>
    <source>
        <strain evidence="1 2">Purdue</strain>
    </source>
</reference>
<dbReference type="AlphaFoldDB" id="I7CJY3"/>
<dbReference type="PATRIC" id="fig|1212765.3.peg.690"/>
<dbReference type="HOGENOM" id="CLU_137333_0_0_14"/>